<gene>
    <name evidence="2" type="ORF">BN860_10968g</name>
</gene>
<dbReference type="InterPro" id="IPR041898">
    <property type="entry name" value="MAGE_WH1"/>
</dbReference>
<dbReference type="InterPro" id="IPR002190">
    <property type="entry name" value="MHD_dom"/>
</dbReference>
<organism evidence="2 3">
    <name type="scientific">Zygosaccharomyces bailii (strain CLIB 213 / ATCC 58445 / CBS 680 / BCRC 21525 / NBRC 1098 / NCYC 1416 / NRRL Y-2227)</name>
    <dbReference type="NCBI Taxonomy" id="1333698"/>
    <lineage>
        <taxon>Eukaryota</taxon>
        <taxon>Fungi</taxon>
        <taxon>Dikarya</taxon>
        <taxon>Ascomycota</taxon>
        <taxon>Saccharomycotina</taxon>
        <taxon>Saccharomycetes</taxon>
        <taxon>Saccharomycetales</taxon>
        <taxon>Saccharomycetaceae</taxon>
        <taxon>Zygosaccharomyces</taxon>
    </lineage>
</organism>
<dbReference type="AlphaFoldDB" id="A0A8J2T541"/>
<dbReference type="EMBL" id="HG316456">
    <property type="protein sequence ID" value="CDF89176.1"/>
    <property type="molecule type" value="Genomic_DNA"/>
</dbReference>
<protein>
    <submittedName>
        <fullName evidence="2">ZYBA0S03-10968g1_1</fullName>
    </submittedName>
</protein>
<feature type="domain" description="MAGE" evidence="1">
    <location>
        <begin position="30"/>
        <end position="263"/>
    </location>
</feature>
<reference evidence="3" key="1">
    <citation type="journal article" date="2013" name="Genome Announc.">
        <title>Genome sequence of the food spoilage yeast Zygosaccharomyces bailii CLIB 213(T).</title>
        <authorList>
            <person name="Galeote V."/>
            <person name="Bigey F."/>
            <person name="Devillers H."/>
            <person name="Neuveglise C."/>
            <person name="Dequin S."/>
        </authorList>
    </citation>
    <scope>NUCLEOTIDE SEQUENCE [LARGE SCALE GENOMIC DNA]</scope>
    <source>
        <strain evidence="3">CLIB 213 / ATCC 58445 / CBS 680 / CCRC 21525 / NBRC 1098 / NCYC 1416 / NRRL Y-2227</strain>
    </source>
</reference>
<dbReference type="SMART" id="SM01373">
    <property type="entry name" value="MAGE"/>
    <property type="match status" value="1"/>
</dbReference>
<dbReference type="GO" id="GO:0005634">
    <property type="term" value="C:nucleus"/>
    <property type="evidence" value="ECO:0007669"/>
    <property type="project" value="TreeGrafter"/>
</dbReference>
<dbReference type="Gene3D" id="1.10.10.1210">
    <property type="entry name" value="MAGE homology domain, winged helix WH2 motif"/>
    <property type="match status" value="1"/>
</dbReference>
<accession>A0A8J2T541</accession>
<keyword evidence="3" id="KW-1185">Reference proteome</keyword>
<dbReference type="PANTHER" id="PTHR11736:SF14">
    <property type="entry name" value="NSE3 HOMOLOG, SMC5-SMC6 COMPLEX COMPONENT"/>
    <property type="match status" value="1"/>
</dbReference>
<dbReference type="Proteomes" id="UP000019375">
    <property type="component" value="Unassembled WGS sequence"/>
</dbReference>
<evidence type="ECO:0000313" key="2">
    <source>
        <dbReference type="EMBL" id="CDF89176.1"/>
    </source>
</evidence>
<dbReference type="InterPro" id="IPR041899">
    <property type="entry name" value="MAGE_WH2"/>
</dbReference>
<dbReference type="Pfam" id="PF01454">
    <property type="entry name" value="MAGE"/>
    <property type="match status" value="1"/>
</dbReference>
<sequence>MSDNESGEEDRIIGPEEYATNRAVLVARKVVRFVLSASESQNVVFGKTRLQTVAKDASQQENCPRIQFAQLLNQVNSILKDIYGYELVGLPPRQTSVARASPRKAGEDKIGSKASRFILLNIMPLLPELEELRSEQCSSLYKGFLFNRDHFEDNLNGIRTIESALETHQDLVFKGLLTVILSIILFSKNNILQQELFKLLESYGVPTDGTRIPVLDWTIDELMKSLDRKEYVLKLEENSEVEGDVTSYRIGRRTQLEFSIDALVEMVRQVLGLDDGLLARLKEDIKKNIGDSYT</sequence>
<name>A0A8J2T541_ZYGB2</name>
<dbReference type="InterPro" id="IPR037445">
    <property type="entry name" value="MAGE"/>
</dbReference>
<evidence type="ECO:0000313" key="3">
    <source>
        <dbReference type="Proteomes" id="UP000019375"/>
    </source>
</evidence>
<proteinExistence type="predicted"/>
<evidence type="ECO:0000259" key="1">
    <source>
        <dbReference type="SMART" id="SM01373"/>
    </source>
</evidence>
<dbReference type="OrthoDB" id="205198at2759"/>
<dbReference type="PANTHER" id="PTHR11736">
    <property type="entry name" value="MELANOMA-ASSOCIATED ANTIGEN MAGE ANTIGEN"/>
    <property type="match status" value="1"/>
</dbReference>
<dbReference type="Gene3D" id="1.10.10.1200">
    <property type="entry name" value="MAGE homology domain, winged helix WH1 motif"/>
    <property type="match status" value="1"/>
</dbReference>
<dbReference type="GO" id="GO:0006281">
    <property type="term" value="P:DNA repair"/>
    <property type="evidence" value="ECO:0007669"/>
    <property type="project" value="TreeGrafter"/>
</dbReference>